<dbReference type="RefSeq" id="WP_208847085.1">
    <property type="nucleotide sequence ID" value="NZ_JAGGDJ010000003.1"/>
</dbReference>
<feature type="transmembrane region" description="Helical" evidence="1">
    <location>
        <begin position="6"/>
        <end position="25"/>
    </location>
</feature>
<dbReference type="InterPro" id="IPR041401">
    <property type="entry name" value="TseB-like_dom"/>
</dbReference>
<comment type="caution">
    <text evidence="3">The sequence shown here is derived from an EMBL/GenBank/DDBJ whole genome shotgun (WGS) entry which is preliminary data.</text>
</comment>
<accession>A0ABS3W745</accession>
<reference evidence="3 4" key="1">
    <citation type="submission" date="2021-03" db="EMBL/GenBank/DDBJ databases">
        <title>Paenibacillus artemisicola MWE-103 whole genome sequence.</title>
        <authorList>
            <person name="Ham Y.J."/>
        </authorList>
    </citation>
    <scope>NUCLEOTIDE SEQUENCE [LARGE SCALE GENOMIC DNA]</scope>
    <source>
        <strain evidence="3 4">MWE-103</strain>
    </source>
</reference>
<evidence type="ECO:0000259" key="2">
    <source>
        <dbReference type="Pfam" id="PF17881"/>
    </source>
</evidence>
<sequence>MTTGRWIALIVVVLALLLVAFNAYYRYVQAPVWKAEESAEADAKQRSGLKDITGSYAYVWDEPVWVVKGKDESGAPAYAWLKKEATITLKASEGRTKAEIKTAFLQQKPDADIAHIRLGLFGGEPVWEVFYARKQSGAVYHFYDFYRYRDGSLLVMYKLPAQ</sequence>
<organism evidence="3 4">
    <name type="scientific">Paenibacillus artemisiicola</name>
    <dbReference type="NCBI Taxonomy" id="1172618"/>
    <lineage>
        <taxon>Bacteria</taxon>
        <taxon>Bacillati</taxon>
        <taxon>Bacillota</taxon>
        <taxon>Bacilli</taxon>
        <taxon>Bacillales</taxon>
        <taxon>Paenibacillaceae</taxon>
        <taxon>Paenibacillus</taxon>
    </lineage>
</organism>
<feature type="domain" description="Cell wall elongation regulator TseB-like" evidence="2">
    <location>
        <begin position="39"/>
        <end position="81"/>
    </location>
</feature>
<protein>
    <submittedName>
        <fullName evidence="3">DUF5590 domain-containing protein</fullName>
    </submittedName>
</protein>
<proteinExistence type="predicted"/>
<gene>
    <name evidence="3" type="ORF">I8J29_08025</name>
</gene>
<dbReference type="EMBL" id="JAGGDJ010000003">
    <property type="protein sequence ID" value="MBO7744136.1"/>
    <property type="molecule type" value="Genomic_DNA"/>
</dbReference>
<evidence type="ECO:0000313" key="4">
    <source>
        <dbReference type="Proteomes" id="UP000670947"/>
    </source>
</evidence>
<dbReference type="SUPFAM" id="SSF54403">
    <property type="entry name" value="Cystatin/monellin"/>
    <property type="match status" value="2"/>
</dbReference>
<evidence type="ECO:0000313" key="3">
    <source>
        <dbReference type="EMBL" id="MBO7744136.1"/>
    </source>
</evidence>
<keyword evidence="1" id="KW-0812">Transmembrane</keyword>
<dbReference type="Pfam" id="PF17881">
    <property type="entry name" value="TseB"/>
    <property type="match status" value="1"/>
</dbReference>
<dbReference type="Gene3D" id="3.10.450.40">
    <property type="match status" value="2"/>
</dbReference>
<keyword evidence="4" id="KW-1185">Reference proteome</keyword>
<dbReference type="InterPro" id="IPR046350">
    <property type="entry name" value="Cystatin_sf"/>
</dbReference>
<dbReference type="Proteomes" id="UP000670947">
    <property type="component" value="Unassembled WGS sequence"/>
</dbReference>
<keyword evidence="1" id="KW-1133">Transmembrane helix</keyword>
<keyword evidence="1" id="KW-0472">Membrane</keyword>
<evidence type="ECO:0000256" key="1">
    <source>
        <dbReference type="SAM" id="Phobius"/>
    </source>
</evidence>
<name>A0ABS3W745_9BACL</name>